<feature type="transmembrane region" description="Helical" evidence="1">
    <location>
        <begin position="412"/>
        <end position="430"/>
    </location>
</feature>
<reference evidence="2" key="1">
    <citation type="journal article" date="2014" name="Int. J. Syst. Evol. Microbiol.">
        <title>Complete genome of a new Firmicutes species belonging to the dominant human colonic microbiota ('Ruminococcus bicirculans') reveals two chromosomes and a selective capacity to utilize plant glucans.</title>
        <authorList>
            <consortium name="NISC Comparative Sequencing Program"/>
            <person name="Wegmann U."/>
            <person name="Louis P."/>
            <person name="Goesmann A."/>
            <person name="Henrissat B."/>
            <person name="Duncan S.H."/>
            <person name="Flint H.J."/>
        </authorList>
    </citation>
    <scope>NUCLEOTIDE SEQUENCE</scope>
    <source>
        <strain evidence="2">CGMCC 1.18437</strain>
    </source>
</reference>
<feature type="transmembrane region" description="Helical" evidence="1">
    <location>
        <begin position="96"/>
        <end position="117"/>
    </location>
</feature>
<feature type="transmembrane region" description="Helical" evidence="1">
    <location>
        <begin position="358"/>
        <end position="378"/>
    </location>
</feature>
<evidence type="ECO:0000313" key="3">
    <source>
        <dbReference type="EMBL" id="MBB5375843.1"/>
    </source>
</evidence>
<dbReference type="Proteomes" id="UP000539473">
    <property type="component" value="Unassembled WGS sequence"/>
</dbReference>
<feature type="transmembrane region" description="Helical" evidence="1">
    <location>
        <begin position="301"/>
        <end position="323"/>
    </location>
</feature>
<evidence type="ECO:0000313" key="2">
    <source>
        <dbReference type="EMBL" id="GHF36631.1"/>
    </source>
</evidence>
<comment type="caution">
    <text evidence="3">The sequence shown here is derived from an EMBL/GenBank/DDBJ whole genome shotgun (WGS) entry which is preliminary data.</text>
</comment>
<dbReference type="Proteomes" id="UP000619376">
    <property type="component" value="Unassembled WGS sequence"/>
</dbReference>
<name>A0A7W8NQG7_9DEIO</name>
<reference evidence="3 4" key="3">
    <citation type="submission" date="2020-08" db="EMBL/GenBank/DDBJ databases">
        <title>Genomic Encyclopedia of Type Strains, Phase IV (KMG-IV): sequencing the most valuable type-strain genomes for metagenomic binning, comparative biology and taxonomic classification.</title>
        <authorList>
            <person name="Goeker M."/>
        </authorList>
    </citation>
    <scope>NUCLEOTIDE SEQUENCE [LARGE SCALE GENOMIC DNA]</scope>
    <source>
        <strain evidence="3 4">DSM 27521</strain>
    </source>
</reference>
<evidence type="ECO:0000256" key="1">
    <source>
        <dbReference type="SAM" id="Phobius"/>
    </source>
</evidence>
<feature type="transmembrane region" description="Helical" evidence="1">
    <location>
        <begin position="436"/>
        <end position="455"/>
    </location>
</feature>
<keyword evidence="1" id="KW-0472">Membrane</keyword>
<feature type="transmembrane region" description="Helical" evidence="1">
    <location>
        <begin position="384"/>
        <end position="405"/>
    </location>
</feature>
<dbReference type="EMBL" id="BNAJ01000002">
    <property type="protein sequence ID" value="GHF36631.1"/>
    <property type="molecule type" value="Genomic_DNA"/>
</dbReference>
<evidence type="ECO:0000313" key="4">
    <source>
        <dbReference type="Proteomes" id="UP000539473"/>
    </source>
</evidence>
<organism evidence="3 4">
    <name type="scientific">Deinococcus metalli</name>
    <dbReference type="NCBI Taxonomy" id="1141878"/>
    <lineage>
        <taxon>Bacteria</taxon>
        <taxon>Thermotogati</taxon>
        <taxon>Deinococcota</taxon>
        <taxon>Deinococci</taxon>
        <taxon>Deinococcales</taxon>
        <taxon>Deinococcaceae</taxon>
        <taxon>Deinococcus</taxon>
    </lineage>
</organism>
<dbReference type="EMBL" id="JACHFK010000002">
    <property type="protein sequence ID" value="MBB5375843.1"/>
    <property type="molecule type" value="Genomic_DNA"/>
</dbReference>
<feature type="transmembrane region" description="Helical" evidence="1">
    <location>
        <begin position="239"/>
        <end position="256"/>
    </location>
</feature>
<protein>
    <submittedName>
        <fullName evidence="3">Uncharacterized protein</fullName>
    </submittedName>
</protein>
<feature type="transmembrane region" description="Helical" evidence="1">
    <location>
        <begin position="186"/>
        <end position="205"/>
    </location>
</feature>
<keyword evidence="5" id="KW-1185">Reference proteome</keyword>
<keyword evidence="1" id="KW-1133">Transmembrane helix</keyword>
<proteinExistence type="predicted"/>
<reference evidence="2" key="4">
    <citation type="submission" date="2024-05" db="EMBL/GenBank/DDBJ databases">
        <authorList>
            <person name="Sun Q."/>
            <person name="Zhou Y."/>
        </authorList>
    </citation>
    <scope>NUCLEOTIDE SEQUENCE</scope>
    <source>
        <strain evidence="2">CGMCC 1.18437</strain>
    </source>
</reference>
<evidence type="ECO:0000313" key="5">
    <source>
        <dbReference type="Proteomes" id="UP000619376"/>
    </source>
</evidence>
<keyword evidence="1" id="KW-0812">Transmembrane</keyword>
<feature type="transmembrane region" description="Helical" evidence="1">
    <location>
        <begin position="123"/>
        <end position="147"/>
    </location>
</feature>
<feature type="transmembrane region" description="Helical" evidence="1">
    <location>
        <begin position="210"/>
        <end position="227"/>
    </location>
</feature>
<feature type="transmembrane region" description="Helical" evidence="1">
    <location>
        <begin position="159"/>
        <end position="180"/>
    </location>
</feature>
<accession>A0A7W8NQG7</accession>
<reference evidence="5" key="2">
    <citation type="journal article" date="2019" name="Int. J. Syst. Evol. Microbiol.">
        <title>The Global Catalogue of Microorganisms (GCM) 10K type strain sequencing project: providing services to taxonomists for standard genome sequencing and annotation.</title>
        <authorList>
            <consortium name="The Broad Institute Genomics Platform"/>
            <consortium name="The Broad Institute Genome Sequencing Center for Infectious Disease"/>
            <person name="Wu L."/>
            <person name="Ma J."/>
        </authorList>
    </citation>
    <scope>NUCLEOTIDE SEQUENCE [LARGE SCALE GENOMIC DNA]</scope>
    <source>
        <strain evidence="5">CGMCC 1.18437</strain>
    </source>
</reference>
<feature type="transmembrane region" description="Helical" evidence="1">
    <location>
        <begin position="277"/>
        <end position="295"/>
    </location>
</feature>
<dbReference type="RefSeq" id="WP_184110101.1">
    <property type="nucleotide sequence ID" value="NZ_BNAJ01000002.1"/>
</dbReference>
<gene>
    <name evidence="2" type="ORF">GCM10017781_11600</name>
    <name evidence="3" type="ORF">HNQ07_001300</name>
</gene>
<dbReference type="AlphaFoldDB" id="A0A7W8NQG7"/>
<sequence>MTTMSCGPERRSADPLAQLSRQLDPACVAAVHPLELAAVLEAEGLTDRVVRERYGQESVFACAQQLYHMVPHRAGPPPPPRPGPQSPSWQNLLRGVIYLLPALWTPHALAVAGGGVYRGAGLGLLVATLFGWGWMQGVAFLGYAALGHDRALAQRRLRALGFGAATLSVLLAAALAAVLGQAPVPVALATGAISLYLAAATTLLVLGRELALLLAALPALLWVAAQSRWPGALPGGPDAVLLLAVAVPALLAAVAPRSAAPSRTAGVPWRAAPPHMLYGWLCAACLSLALLDPFGTVPDGGLLGASWSVAPLILSLGAMELQLRHLHAGLRRQSRLSGTLRSIVWRAAGEVARRGGQYALGLAAAYGLVALLAPRVGAGPLPDALLAGHVLTGAALMLSGLLINFAQLVRVLVVWGLSLAAQLTVLLRGADAASAYLQGSAVAAALLVVLAALAVRDVRHLG</sequence>